<dbReference type="Pfam" id="PF03466">
    <property type="entry name" value="LysR_substrate"/>
    <property type="match status" value="1"/>
</dbReference>
<name>A0AB94IZ76_9BACT</name>
<evidence type="ECO:0000313" key="7">
    <source>
        <dbReference type="Proteomes" id="UP000008957"/>
    </source>
</evidence>
<keyword evidence="4" id="KW-0804">Transcription</keyword>
<dbReference type="Gene3D" id="1.10.10.10">
    <property type="entry name" value="Winged helix-like DNA-binding domain superfamily/Winged helix DNA-binding domain"/>
    <property type="match status" value="1"/>
</dbReference>
<keyword evidence="3" id="KW-0238">DNA-binding</keyword>
<dbReference type="Pfam" id="PF00126">
    <property type="entry name" value="HTH_1"/>
    <property type="match status" value="1"/>
</dbReference>
<evidence type="ECO:0000259" key="5">
    <source>
        <dbReference type="PROSITE" id="PS50931"/>
    </source>
</evidence>
<dbReference type="InterPro" id="IPR036390">
    <property type="entry name" value="WH_DNA-bd_sf"/>
</dbReference>
<dbReference type="EMBL" id="FP929056">
    <property type="protein sequence ID" value="CBL29030.1"/>
    <property type="molecule type" value="Genomic_DNA"/>
</dbReference>
<evidence type="ECO:0000256" key="2">
    <source>
        <dbReference type="ARBA" id="ARBA00023015"/>
    </source>
</evidence>
<evidence type="ECO:0000256" key="1">
    <source>
        <dbReference type="ARBA" id="ARBA00009437"/>
    </source>
</evidence>
<comment type="similarity">
    <text evidence="1">Belongs to the LysR transcriptional regulatory family.</text>
</comment>
<dbReference type="Gene3D" id="3.40.190.290">
    <property type="match status" value="1"/>
</dbReference>
<reference evidence="6 7" key="2">
    <citation type="submission" date="2010-03" db="EMBL/GenBank/DDBJ databases">
        <authorList>
            <person name="Pajon A."/>
        </authorList>
    </citation>
    <scope>NUCLEOTIDE SEQUENCE [LARGE SCALE GENOMIC DNA]</scope>
    <source>
        <strain evidence="6 7">SGP1</strain>
    </source>
</reference>
<dbReference type="PRINTS" id="PR00039">
    <property type="entry name" value="HTHLYSR"/>
</dbReference>
<dbReference type="PANTHER" id="PTHR30126:SF40">
    <property type="entry name" value="HTH-TYPE TRANSCRIPTIONAL REGULATOR GLTR"/>
    <property type="match status" value="1"/>
</dbReference>
<organism evidence="6 7">
    <name type="scientific">Fretibacterium fastidiosum</name>
    <dbReference type="NCBI Taxonomy" id="651822"/>
    <lineage>
        <taxon>Bacteria</taxon>
        <taxon>Thermotogati</taxon>
        <taxon>Synergistota</taxon>
        <taxon>Synergistia</taxon>
        <taxon>Synergistales</taxon>
        <taxon>Aminobacteriaceae</taxon>
        <taxon>Fretibacterium</taxon>
    </lineage>
</organism>
<dbReference type="Proteomes" id="UP000008957">
    <property type="component" value="Chromosome"/>
</dbReference>
<evidence type="ECO:0000256" key="4">
    <source>
        <dbReference type="ARBA" id="ARBA00023163"/>
    </source>
</evidence>
<gene>
    <name evidence="6" type="ORF">SY1_23980</name>
</gene>
<accession>A0AB94IZ76</accession>
<feature type="domain" description="HTH lysR-type" evidence="5">
    <location>
        <begin position="1"/>
        <end position="58"/>
    </location>
</feature>
<dbReference type="PANTHER" id="PTHR30126">
    <property type="entry name" value="HTH-TYPE TRANSCRIPTIONAL REGULATOR"/>
    <property type="match status" value="1"/>
</dbReference>
<keyword evidence="7" id="KW-1185">Reference proteome</keyword>
<keyword evidence="2" id="KW-0805">Transcription regulation</keyword>
<dbReference type="KEGG" id="sbr:SY1_23980"/>
<dbReference type="GO" id="GO:0003700">
    <property type="term" value="F:DNA-binding transcription factor activity"/>
    <property type="evidence" value="ECO:0007669"/>
    <property type="project" value="InterPro"/>
</dbReference>
<dbReference type="AlphaFoldDB" id="A0AB94IZ76"/>
<dbReference type="InterPro" id="IPR000847">
    <property type="entry name" value="LysR_HTH_N"/>
</dbReference>
<evidence type="ECO:0000313" key="6">
    <source>
        <dbReference type="EMBL" id="CBL29030.1"/>
    </source>
</evidence>
<dbReference type="PROSITE" id="PS50931">
    <property type="entry name" value="HTH_LYSR"/>
    <property type="match status" value="1"/>
</dbReference>
<dbReference type="InterPro" id="IPR005119">
    <property type="entry name" value="LysR_subst-bd"/>
</dbReference>
<sequence length="289" mass="33565">MTLREMHIFIEVCKTGSMTEAGRRLFISQSTVSQVILALEKQYHLKLFERNKKRLIITEQGKIMQNSCIKILSEVEELEYSLSHMGQKHIRVGTTLISSSSVLDQIWSAYHLACPDVRTQIIVEDNESLVYKLQNHDLDVVITEQNVEARDMFCRKFAEDVFVLICAEGNEFFNRDRIQLNELHGKQLITRERGNPTRELIEQVMAEQNILIHLIEFNNIDIIKAEVIKKHGIAIMARRLLVQELQRRLLRAIPIADLKKKRSFYVLSQIHSLSNPIIEQFIKICQSIA</sequence>
<dbReference type="GO" id="GO:0000976">
    <property type="term" value="F:transcription cis-regulatory region binding"/>
    <property type="evidence" value="ECO:0007669"/>
    <property type="project" value="TreeGrafter"/>
</dbReference>
<dbReference type="SUPFAM" id="SSF46785">
    <property type="entry name" value="Winged helix' DNA-binding domain"/>
    <property type="match status" value="1"/>
</dbReference>
<dbReference type="FunFam" id="1.10.10.10:FF:000001">
    <property type="entry name" value="LysR family transcriptional regulator"/>
    <property type="match status" value="1"/>
</dbReference>
<dbReference type="InterPro" id="IPR036388">
    <property type="entry name" value="WH-like_DNA-bd_sf"/>
</dbReference>
<protein>
    <submittedName>
        <fullName evidence="6">Transcriptional regulator</fullName>
    </submittedName>
</protein>
<evidence type="ECO:0000256" key="3">
    <source>
        <dbReference type="ARBA" id="ARBA00023125"/>
    </source>
</evidence>
<proteinExistence type="inferred from homology"/>
<dbReference type="SUPFAM" id="SSF53850">
    <property type="entry name" value="Periplasmic binding protein-like II"/>
    <property type="match status" value="1"/>
</dbReference>
<dbReference type="RefSeq" id="WP_015557176.1">
    <property type="nucleotide sequence ID" value="NC_021038.1"/>
</dbReference>
<reference evidence="7" key="1">
    <citation type="submission" date="2010-03" db="EMBL/GenBank/DDBJ databases">
        <title>The genome sequence of Synergistetes sp. SGP1.</title>
        <authorList>
            <consortium name="metaHIT consortium -- http://www.metahit.eu/"/>
            <person name="Pajon A."/>
            <person name="Turner K."/>
            <person name="Parkhill J."/>
            <person name="Wade W."/>
            <person name="Vartoukian S."/>
        </authorList>
    </citation>
    <scope>NUCLEOTIDE SEQUENCE [LARGE SCALE GENOMIC DNA]</scope>
    <source>
        <strain evidence="7">SGP1</strain>
    </source>
</reference>